<dbReference type="Pfam" id="PF13410">
    <property type="entry name" value="GST_C_2"/>
    <property type="match status" value="1"/>
</dbReference>
<comment type="caution">
    <text evidence="2">The sequence shown here is derived from an EMBL/GenBank/DDBJ whole genome shotgun (WGS) entry which is preliminary data.</text>
</comment>
<dbReference type="EMBL" id="WTYO01000006">
    <property type="protein sequence ID" value="MXO69604.1"/>
    <property type="molecule type" value="Genomic_DNA"/>
</dbReference>
<dbReference type="Gene3D" id="1.20.1050.10">
    <property type="match status" value="1"/>
</dbReference>
<evidence type="ECO:0000259" key="1">
    <source>
        <dbReference type="PROSITE" id="PS50404"/>
    </source>
</evidence>
<reference evidence="2 3" key="1">
    <citation type="submission" date="2019-12" db="EMBL/GenBank/DDBJ databases">
        <title>Genomic-based taxomic classification of the family Erythrobacteraceae.</title>
        <authorList>
            <person name="Xu L."/>
        </authorList>
    </citation>
    <scope>NUCLEOTIDE SEQUENCE [LARGE SCALE GENOMIC DNA]</scope>
    <source>
        <strain evidence="2 3">H32</strain>
    </source>
</reference>
<keyword evidence="3" id="KW-1185">Reference proteome</keyword>
<evidence type="ECO:0000313" key="2">
    <source>
        <dbReference type="EMBL" id="MXO69604.1"/>
    </source>
</evidence>
<dbReference type="SUPFAM" id="SSF47616">
    <property type="entry name" value="GST C-terminal domain-like"/>
    <property type="match status" value="1"/>
</dbReference>
<gene>
    <name evidence="2" type="ORF">GRI72_12310</name>
</gene>
<accession>A0ABW9UXQ4</accession>
<dbReference type="InterPro" id="IPR036282">
    <property type="entry name" value="Glutathione-S-Trfase_C_sf"/>
</dbReference>
<dbReference type="Pfam" id="PF13409">
    <property type="entry name" value="GST_N_2"/>
    <property type="match status" value="1"/>
</dbReference>
<protein>
    <submittedName>
        <fullName evidence="2">Glutathione S-transferase family protein</fullName>
    </submittedName>
</protein>
<feature type="domain" description="GST N-terminal" evidence="1">
    <location>
        <begin position="1"/>
        <end position="84"/>
    </location>
</feature>
<organism evidence="2 3">
    <name type="scientific">Pelagerythrobacter marinus</name>
    <dbReference type="NCBI Taxonomy" id="538382"/>
    <lineage>
        <taxon>Bacteria</taxon>
        <taxon>Pseudomonadati</taxon>
        <taxon>Pseudomonadota</taxon>
        <taxon>Alphaproteobacteria</taxon>
        <taxon>Sphingomonadales</taxon>
        <taxon>Erythrobacteraceae</taxon>
        <taxon>Pelagerythrobacter</taxon>
    </lineage>
</organism>
<proteinExistence type="predicted"/>
<dbReference type="PANTHER" id="PTHR42673:SF4">
    <property type="entry name" value="MALEYLACETOACETATE ISOMERASE"/>
    <property type="match status" value="1"/>
</dbReference>
<dbReference type="CDD" id="cd03043">
    <property type="entry name" value="GST_N_1"/>
    <property type="match status" value="1"/>
</dbReference>
<dbReference type="SFLD" id="SFLDS00019">
    <property type="entry name" value="Glutathione_Transferase_(cytos"/>
    <property type="match status" value="1"/>
</dbReference>
<dbReference type="InterPro" id="IPR040079">
    <property type="entry name" value="Glutathione_S-Trfase"/>
</dbReference>
<dbReference type="Gene3D" id="3.40.30.10">
    <property type="entry name" value="Glutaredoxin"/>
    <property type="match status" value="1"/>
</dbReference>
<dbReference type="RefSeq" id="WP_160734230.1">
    <property type="nucleotide sequence ID" value="NZ_CP139719.1"/>
</dbReference>
<dbReference type="Proteomes" id="UP000444401">
    <property type="component" value="Unassembled WGS sequence"/>
</dbReference>
<dbReference type="PANTHER" id="PTHR42673">
    <property type="entry name" value="MALEYLACETOACETATE ISOMERASE"/>
    <property type="match status" value="1"/>
</dbReference>
<dbReference type="SUPFAM" id="SSF52833">
    <property type="entry name" value="Thioredoxin-like"/>
    <property type="match status" value="1"/>
</dbReference>
<dbReference type="CDD" id="cd03194">
    <property type="entry name" value="GST_C_3"/>
    <property type="match status" value="1"/>
</dbReference>
<dbReference type="InterPro" id="IPR004045">
    <property type="entry name" value="Glutathione_S-Trfase_N"/>
</dbReference>
<dbReference type="InterPro" id="IPR036249">
    <property type="entry name" value="Thioredoxin-like_sf"/>
</dbReference>
<dbReference type="PROSITE" id="PS50404">
    <property type="entry name" value="GST_NTER"/>
    <property type="match status" value="1"/>
</dbReference>
<name>A0ABW9UXQ4_9SPHN</name>
<evidence type="ECO:0000313" key="3">
    <source>
        <dbReference type="Proteomes" id="UP000444401"/>
    </source>
</evidence>
<sequence length="221" mass="24961">MKLIIGNKNYSSWSLRAWLALKQSGLSFEELTVNIGGDDWAALKRESGEIMPSGKVPVLWDGETVIWDSLAIMDYLADKVGRERFWPRDDAARGMALSMVAEMHSSYMAMRSECPMNVRKRFDGVGLSDAARDDIVRVLQLWAEARARFGKGGPFLFGTFGAADVFYAPVVSRFVTYGIAVPGFARAYMEAVWEHEWMQAWIDGAEDEQWVIEQYETAPRV</sequence>